<dbReference type="Pfam" id="PF09273">
    <property type="entry name" value="Rubis-subs-bind"/>
    <property type="match status" value="1"/>
</dbReference>
<evidence type="ECO:0000256" key="1">
    <source>
        <dbReference type="ARBA" id="ARBA00022603"/>
    </source>
</evidence>
<organism evidence="5 6">
    <name type="scientific">Apophysomyces ossiformis</name>
    <dbReference type="NCBI Taxonomy" id="679940"/>
    <lineage>
        <taxon>Eukaryota</taxon>
        <taxon>Fungi</taxon>
        <taxon>Fungi incertae sedis</taxon>
        <taxon>Mucoromycota</taxon>
        <taxon>Mucoromycotina</taxon>
        <taxon>Mucoromycetes</taxon>
        <taxon>Mucorales</taxon>
        <taxon>Mucorineae</taxon>
        <taxon>Mucoraceae</taxon>
        <taxon>Apophysomyces</taxon>
    </lineage>
</organism>
<keyword evidence="1" id="KW-0489">Methyltransferase</keyword>
<dbReference type="InterPro" id="IPR046341">
    <property type="entry name" value="SET_dom_sf"/>
</dbReference>
<dbReference type="Gene3D" id="3.90.1410.10">
    <property type="entry name" value="set domain protein methyltransferase, domain 1"/>
    <property type="match status" value="1"/>
</dbReference>
<evidence type="ECO:0000313" key="5">
    <source>
        <dbReference type="EMBL" id="KAF7730982.1"/>
    </source>
</evidence>
<dbReference type="Proteomes" id="UP000605846">
    <property type="component" value="Unassembled WGS sequence"/>
</dbReference>
<dbReference type="Pfam" id="PF00856">
    <property type="entry name" value="SET"/>
    <property type="match status" value="1"/>
</dbReference>
<dbReference type="GO" id="GO:0016279">
    <property type="term" value="F:protein-lysine N-methyltransferase activity"/>
    <property type="evidence" value="ECO:0007669"/>
    <property type="project" value="InterPro"/>
</dbReference>
<evidence type="ECO:0000313" key="6">
    <source>
        <dbReference type="Proteomes" id="UP000605846"/>
    </source>
</evidence>
<dbReference type="PANTHER" id="PTHR13271">
    <property type="entry name" value="UNCHARACTERIZED PUTATIVE METHYLTRANSFERASE"/>
    <property type="match status" value="1"/>
</dbReference>
<dbReference type="InterPro" id="IPR015353">
    <property type="entry name" value="Rubisco_LSMT_subst-bd"/>
</dbReference>
<dbReference type="Gene3D" id="3.90.1420.10">
    <property type="entry name" value="Rubisco LSMT, substrate-binding domain"/>
    <property type="match status" value="1"/>
</dbReference>
<dbReference type="InterPro" id="IPR001214">
    <property type="entry name" value="SET_dom"/>
</dbReference>
<proteinExistence type="predicted"/>
<dbReference type="AlphaFoldDB" id="A0A8H7C0B0"/>
<name>A0A8H7C0B0_9FUNG</name>
<feature type="domain" description="SET" evidence="4">
    <location>
        <begin position="1"/>
        <end position="197"/>
    </location>
</feature>
<comment type="caution">
    <text evidence="5">The sequence shown here is derived from an EMBL/GenBank/DDBJ whole genome shotgun (WGS) entry which is preliminary data.</text>
</comment>
<keyword evidence="3" id="KW-0949">S-adenosyl-L-methionine</keyword>
<dbReference type="InterPro" id="IPR050600">
    <property type="entry name" value="SETD3_SETD6_MTase"/>
</dbReference>
<dbReference type="InterPro" id="IPR036464">
    <property type="entry name" value="Rubisco_LSMT_subst-bd_sf"/>
</dbReference>
<dbReference type="CDD" id="cd19177">
    <property type="entry name" value="SET_SETD4"/>
    <property type="match status" value="1"/>
</dbReference>
<dbReference type="GO" id="GO:0032259">
    <property type="term" value="P:methylation"/>
    <property type="evidence" value="ECO:0007669"/>
    <property type="project" value="UniProtKB-KW"/>
</dbReference>
<dbReference type="EMBL" id="JABAYA010000012">
    <property type="protein sequence ID" value="KAF7730982.1"/>
    <property type="molecule type" value="Genomic_DNA"/>
</dbReference>
<gene>
    <name evidence="5" type="primary">SETD4</name>
    <name evidence="5" type="ORF">EC973_001028</name>
</gene>
<protein>
    <submittedName>
        <fullName evidence="5">SET domain-containing protein 4</fullName>
    </submittedName>
</protein>
<dbReference type="PROSITE" id="PS50280">
    <property type="entry name" value="SET"/>
    <property type="match status" value="1"/>
</dbReference>
<evidence type="ECO:0000256" key="3">
    <source>
        <dbReference type="ARBA" id="ARBA00022691"/>
    </source>
</evidence>
<keyword evidence="6" id="KW-1185">Reference proteome</keyword>
<evidence type="ECO:0000259" key="4">
    <source>
        <dbReference type="PROSITE" id="PS50280"/>
    </source>
</evidence>
<sequence>MMATSDIAAGEVIVSVPKAFLISNELLMKRYGPHSLSTHQLLALHLVLLSREQNSWWKPYMDLLPTHFDTMPVKYPSILAEHLPSYLNDERRQQSSKIRADYAAAIRFLNSKSLQVGTVSYVEYEWAWLCVNTRCIHMMTPDATAKGGNIAMAPMLDFLNHTCEARIESGFNARNQCFEIRTLVAYKEGEQVFINYGPHDNLAILKEYGFVLKRNEYNFVLLDEEIWTLFDEVETKLGARVKKEILEKAGDYSIKKDEISFRLVCALRLLALDGPDQPAFERRLLDWHDMVMGETERISEYNERRMLIMLQTICKRVLESATNEINALELLSQRQQAGQWHPFALVFLRQIWNETVEITENILLDIKSKLDLL</sequence>
<accession>A0A8H7C0B0</accession>
<reference evidence="5" key="1">
    <citation type="submission" date="2020-01" db="EMBL/GenBank/DDBJ databases">
        <title>Genome Sequencing of Three Apophysomyces-Like Fungal Strains Confirms a Novel Fungal Genus in the Mucoromycota with divergent Burkholderia-like Endosymbiotic Bacteria.</title>
        <authorList>
            <person name="Stajich J.E."/>
            <person name="Macias A.M."/>
            <person name="Carter-House D."/>
            <person name="Lovett B."/>
            <person name="Kasson L.R."/>
            <person name="Berry K."/>
            <person name="Grigoriev I."/>
            <person name="Chang Y."/>
            <person name="Spatafora J."/>
            <person name="Kasson M.T."/>
        </authorList>
    </citation>
    <scope>NUCLEOTIDE SEQUENCE</scope>
    <source>
        <strain evidence="5">NRRL A-21654</strain>
    </source>
</reference>
<dbReference type="InterPro" id="IPR044429">
    <property type="entry name" value="SETD4_SET"/>
</dbReference>
<keyword evidence="2" id="KW-0808">Transferase</keyword>
<dbReference type="SUPFAM" id="SSF82199">
    <property type="entry name" value="SET domain"/>
    <property type="match status" value="1"/>
</dbReference>
<dbReference type="PANTHER" id="PTHR13271:SF151">
    <property type="entry name" value="SET DOMAIN-CONTAINING PROTEIN 4"/>
    <property type="match status" value="1"/>
</dbReference>
<dbReference type="OrthoDB" id="341421at2759"/>
<evidence type="ECO:0000256" key="2">
    <source>
        <dbReference type="ARBA" id="ARBA00022679"/>
    </source>
</evidence>